<feature type="compositionally biased region" description="Polar residues" evidence="1">
    <location>
        <begin position="40"/>
        <end position="52"/>
    </location>
</feature>
<feature type="compositionally biased region" description="Low complexity" evidence="1">
    <location>
        <begin position="63"/>
        <end position="77"/>
    </location>
</feature>
<organism evidence="4 5">
    <name type="scientific">Thiothrix nivea (strain ATCC 35100 / DSM 5205 / JP2)</name>
    <dbReference type="NCBI Taxonomy" id="870187"/>
    <lineage>
        <taxon>Bacteria</taxon>
        <taxon>Pseudomonadati</taxon>
        <taxon>Pseudomonadota</taxon>
        <taxon>Gammaproteobacteria</taxon>
        <taxon>Thiotrichales</taxon>
        <taxon>Thiotrichaceae</taxon>
        <taxon>Thiothrix</taxon>
    </lineage>
</organism>
<protein>
    <recommendedName>
        <fullName evidence="3">Lcl C-terminal domain-containing protein</fullName>
    </recommendedName>
</protein>
<evidence type="ECO:0000313" key="5">
    <source>
        <dbReference type="Proteomes" id="UP000005317"/>
    </source>
</evidence>
<dbReference type="AlphaFoldDB" id="A0A656HJL9"/>
<name>A0A656HJL9_THINJ</name>
<feature type="domain" description="Lcl C-terminal" evidence="3">
    <location>
        <begin position="231"/>
        <end position="369"/>
    </location>
</feature>
<dbReference type="Pfam" id="PF07603">
    <property type="entry name" value="Lcl_C"/>
    <property type="match status" value="1"/>
</dbReference>
<dbReference type="Proteomes" id="UP000005317">
    <property type="component" value="Unassembled WGS sequence"/>
</dbReference>
<dbReference type="InterPro" id="IPR011460">
    <property type="entry name" value="Lcl_C"/>
</dbReference>
<dbReference type="EMBL" id="JH651384">
    <property type="protein sequence ID" value="EIJ35696.1"/>
    <property type="molecule type" value="Genomic_DNA"/>
</dbReference>
<gene>
    <name evidence="4" type="ORF">Thini_3173</name>
</gene>
<accession>A0A656HJL9</accession>
<reference evidence="5" key="1">
    <citation type="journal article" date="2011" name="Stand. Genomic Sci.">
        <title>Genome sequence of the filamentous, gliding Thiothrix nivea neotype strain (JP2(T)).</title>
        <authorList>
            <person name="Lapidus A."/>
            <person name="Nolan M."/>
            <person name="Lucas S."/>
            <person name="Glavina Del Rio T."/>
            <person name="Tice H."/>
            <person name="Cheng J.F."/>
            <person name="Tapia R."/>
            <person name="Han C."/>
            <person name="Goodwin L."/>
            <person name="Pitluck S."/>
            <person name="Liolios K."/>
            <person name="Pagani I."/>
            <person name="Ivanova N."/>
            <person name="Huntemann M."/>
            <person name="Mavromatis K."/>
            <person name="Mikhailova N."/>
            <person name="Pati A."/>
            <person name="Chen A."/>
            <person name="Palaniappan K."/>
            <person name="Land M."/>
            <person name="Brambilla E.M."/>
            <person name="Rohde M."/>
            <person name="Abt B."/>
            <person name="Verbarg S."/>
            <person name="Goker M."/>
            <person name="Bristow J."/>
            <person name="Eisen J.A."/>
            <person name="Markowitz V."/>
            <person name="Hugenholtz P."/>
            <person name="Kyrpides N.C."/>
            <person name="Klenk H.P."/>
            <person name="Woyke T."/>
        </authorList>
    </citation>
    <scope>NUCLEOTIDE SEQUENCE [LARGE SCALE GENOMIC DNA]</scope>
    <source>
        <strain evidence="5">ATCC 35100 / DSM 5205 / JP2</strain>
    </source>
</reference>
<evidence type="ECO:0000313" key="4">
    <source>
        <dbReference type="EMBL" id="EIJ35696.1"/>
    </source>
</evidence>
<feature type="compositionally biased region" description="Gly residues" evidence="1">
    <location>
        <begin position="78"/>
        <end position="204"/>
    </location>
</feature>
<keyword evidence="5" id="KW-1185">Reference proteome</keyword>
<feature type="chain" id="PRO_5025062076" description="Lcl C-terminal domain-containing protein" evidence="2">
    <location>
        <begin position="32"/>
        <end position="414"/>
    </location>
</feature>
<feature type="signal peptide" evidence="2">
    <location>
        <begin position="1"/>
        <end position="31"/>
    </location>
</feature>
<evidence type="ECO:0000256" key="2">
    <source>
        <dbReference type="SAM" id="SignalP"/>
    </source>
</evidence>
<evidence type="ECO:0000259" key="3">
    <source>
        <dbReference type="Pfam" id="PF07603"/>
    </source>
</evidence>
<sequence length="414" mass="39449" precursor="true">MKEILVSRKGLANKTSGLTVAIVLLASLLSACDNNNSAVGGATDTSGTNSSVGVDGSTGAGASGSTTTGGTDSSTGTSGTGIDGAGGTGSTGTGTDGTGGTGSTGTGTDGTGGTGSTGTGTDGTGGTGSTGTGTDGTGGTGSTGTGTDGTGGTGSTGTGTDGTGGTGSTGTGTDGTGGTGSTGTGTDGTGGTGSTGTGTGGTGSSTGTEGRYTKLDASGASLASAAGSWTCVKDNTTSLVWEIKSNTAGDPRYREWLYQLGHGGMSPAGGSYPCAGVGTCDSDAYIQLVNSMALCGKTNWRLPTILELVGTSGSTTGRGEDGKFPEPGVPTGIANYAATGDPAIDTSAFNDMRFADGAVVALYQYPFLSSSVSPSGTQVGANFLVTTDLSMQIWPFVGINPRDNLTRIRLVSGN</sequence>
<dbReference type="PROSITE" id="PS51257">
    <property type="entry name" value="PROKAR_LIPOPROTEIN"/>
    <property type="match status" value="1"/>
</dbReference>
<feature type="region of interest" description="Disordered" evidence="1">
    <location>
        <begin position="40"/>
        <end position="211"/>
    </location>
</feature>
<evidence type="ECO:0000256" key="1">
    <source>
        <dbReference type="SAM" id="MobiDB-lite"/>
    </source>
</evidence>
<keyword evidence="2" id="KW-0732">Signal</keyword>
<proteinExistence type="predicted"/>